<dbReference type="EMBL" id="VSWD01000012">
    <property type="protein sequence ID" value="KAK3085449.1"/>
    <property type="molecule type" value="Genomic_DNA"/>
</dbReference>
<accession>A0AA88XQ88</accession>
<organism evidence="1 2">
    <name type="scientific">Pinctada imbricata</name>
    <name type="common">Atlantic pearl-oyster</name>
    <name type="synonym">Pinctada martensii</name>
    <dbReference type="NCBI Taxonomy" id="66713"/>
    <lineage>
        <taxon>Eukaryota</taxon>
        <taxon>Metazoa</taxon>
        <taxon>Spiralia</taxon>
        <taxon>Lophotrochozoa</taxon>
        <taxon>Mollusca</taxon>
        <taxon>Bivalvia</taxon>
        <taxon>Autobranchia</taxon>
        <taxon>Pteriomorphia</taxon>
        <taxon>Pterioida</taxon>
        <taxon>Pterioidea</taxon>
        <taxon>Pteriidae</taxon>
        <taxon>Pinctada</taxon>
    </lineage>
</organism>
<evidence type="ECO:0000313" key="1">
    <source>
        <dbReference type="EMBL" id="KAK3085449.1"/>
    </source>
</evidence>
<evidence type="ECO:0008006" key="3">
    <source>
        <dbReference type="Google" id="ProtNLM"/>
    </source>
</evidence>
<dbReference type="InterPro" id="IPR029684">
    <property type="entry name" value="Schlafen"/>
</dbReference>
<proteinExistence type="predicted"/>
<gene>
    <name evidence="1" type="ORF">FSP39_003502</name>
</gene>
<dbReference type="PANTHER" id="PTHR12155">
    <property type="entry name" value="SCHLAFEN"/>
    <property type="match status" value="1"/>
</dbReference>
<dbReference type="Gene3D" id="3.30.950.30">
    <property type="entry name" value="Schlafen, AAA domain"/>
    <property type="match status" value="1"/>
</dbReference>
<protein>
    <recommendedName>
        <fullName evidence="3">Schlafen AlbA-2 domain-containing protein</fullName>
    </recommendedName>
</protein>
<dbReference type="Proteomes" id="UP001186944">
    <property type="component" value="Unassembled WGS sequence"/>
</dbReference>
<sequence length="275" mass="32143">MNLQKLKRYYTCGAVVQFEEDMYNEFKGHRNLSVEELPPWTQENKNERASRRAVSRSLNAFLNTGKGGTVYLGILDSGVVRGIKMTQFQMDHVVGGLDDLMQRYSPPVTKHRYRVKFVPVFPEDTTEEQRQKRCQKESVDNVDIKDRLRPHQYRSHNFCWCDKDSIAQFNCGLIATDYVVEIKIKPWDPNDVRNQDVACGSLAKVHPYHEDEEGNVYFRRQASLIKSTWPGWYFNNARTTDGDHDIFIEGLGVYNFEKPKDFFYILGSFPIQMYI</sequence>
<dbReference type="InterPro" id="IPR038461">
    <property type="entry name" value="Schlafen_AlbA_2_dom_sf"/>
</dbReference>
<comment type="caution">
    <text evidence="1">The sequence shown here is derived from an EMBL/GenBank/DDBJ whole genome shotgun (WGS) entry which is preliminary data.</text>
</comment>
<keyword evidence="2" id="KW-1185">Reference proteome</keyword>
<dbReference type="PANTHER" id="PTHR12155:SF41">
    <property type="entry name" value="SCHLAFEN ALBA-2 DOMAIN-CONTAINING PROTEIN"/>
    <property type="match status" value="1"/>
</dbReference>
<reference evidence="1" key="1">
    <citation type="submission" date="2019-08" db="EMBL/GenBank/DDBJ databases">
        <title>The improved chromosome-level genome for the pearl oyster Pinctada fucata martensii using PacBio sequencing and Hi-C.</title>
        <authorList>
            <person name="Zheng Z."/>
        </authorList>
    </citation>
    <scope>NUCLEOTIDE SEQUENCE</scope>
    <source>
        <strain evidence="1">ZZ-2019</strain>
        <tissue evidence="1">Adductor muscle</tissue>
    </source>
</reference>
<name>A0AA88XQ88_PINIB</name>
<dbReference type="AlphaFoldDB" id="A0AA88XQ88"/>
<evidence type="ECO:0000313" key="2">
    <source>
        <dbReference type="Proteomes" id="UP001186944"/>
    </source>
</evidence>